<gene>
    <name evidence="2" type="ORF">F2Q69_00042560</name>
</gene>
<evidence type="ECO:0000259" key="1">
    <source>
        <dbReference type="Pfam" id="PF13456"/>
    </source>
</evidence>
<dbReference type="PANTHER" id="PTHR47074">
    <property type="entry name" value="BNAC02G40300D PROTEIN"/>
    <property type="match status" value="1"/>
</dbReference>
<proteinExistence type="predicted"/>
<accession>A0A8S9NIB8</accession>
<dbReference type="CDD" id="cd06222">
    <property type="entry name" value="RNase_H_like"/>
    <property type="match status" value="1"/>
</dbReference>
<comment type="caution">
    <text evidence="2">The sequence shown here is derived from an EMBL/GenBank/DDBJ whole genome shotgun (WGS) entry which is preliminary data.</text>
</comment>
<dbReference type="Pfam" id="PF13456">
    <property type="entry name" value="RVT_3"/>
    <property type="match status" value="1"/>
</dbReference>
<dbReference type="GO" id="GO:0003676">
    <property type="term" value="F:nucleic acid binding"/>
    <property type="evidence" value="ECO:0007669"/>
    <property type="project" value="InterPro"/>
</dbReference>
<dbReference type="EMBL" id="QGKX02001621">
    <property type="protein sequence ID" value="KAF3504924.1"/>
    <property type="molecule type" value="Genomic_DNA"/>
</dbReference>
<dbReference type="InterPro" id="IPR002156">
    <property type="entry name" value="RNaseH_domain"/>
</dbReference>
<dbReference type="InterPro" id="IPR052929">
    <property type="entry name" value="RNase_H-like_EbsB-rel"/>
</dbReference>
<dbReference type="InterPro" id="IPR044730">
    <property type="entry name" value="RNase_H-like_dom_plant"/>
</dbReference>
<evidence type="ECO:0000313" key="3">
    <source>
        <dbReference type="Proteomes" id="UP000712600"/>
    </source>
</evidence>
<reference evidence="2" key="1">
    <citation type="submission" date="2019-12" db="EMBL/GenBank/DDBJ databases">
        <title>Genome sequencing and annotation of Brassica cretica.</title>
        <authorList>
            <person name="Studholme D.J."/>
            <person name="Sarris P."/>
        </authorList>
    </citation>
    <scope>NUCLEOTIDE SEQUENCE</scope>
    <source>
        <strain evidence="2">PFS-109/04</strain>
        <tissue evidence="2">Leaf</tissue>
    </source>
</reference>
<protein>
    <recommendedName>
        <fullName evidence="1">RNase H type-1 domain-containing protein</fullName>
    </recommendedName>
</protein>
<dbReference type="GO" id="GO:0004523">
    <property type="term" value="F:RNA-DNA hybrid ribonuclease activity"/>
    <property type="evidence" value="ECO:0007669"/>
    <property type="project" value="InterPro"/>
</dbReference>
<name>A0A8S9NIB8_BRACR</name>
<dbReference type="PANTHER" id="PTHR47074:SF53">
    <property type="entry name" value="REVERSE TRANSCRIPTASE-LIKE PROTEIN"/>
    <property type="match status" value="1"/>
</dbReference>
<sequence length="174" mass="19596">MPNDLGVPKQWTPPTPGLVKCNFHAIWRNNRYHSGGAWITRNHMGAVGMHTRDAFAPSPDKLLAEMECLLWVLRSLRDLRLEEVSIGTDSSSLLEAIKNPSRWPRYRGFLSQIAAVCTEFEVIAFEVESSESNQVARKIAKSVLRDGRFQSHLAMGGPSWLHDLIRTEVTIVNS</sequence>
<evidence type="ECO:0000313" key="2">
    <source>
        <dbReference type="EMBL" id="KAF3504924.1"/>
    </source>
</evidence>
<dbReference type="AlphaFoldDB" id="A0A8S9NIB8"/>
<dbReference type="Gene3D" id="3.30.420.10">
    <property type="entry name" value="Ribonuclease H-like superfamily/Ribonuclease H"/>
    <property type="match status" value="1"/>
</dbReference>
<dbReference type="InterPro" id="IPR036397">
    <property type="entry name" value="RNaseH_sf"/>
</dbReference>
<organism evidence="2 3">
    <name type="scientific">Brassica cretica</name>
    <name type="common">Mustard</name>
    <dbReference type="NCBI Taxonomy" id="69181"/>
    <lineage>
        <taxon>Eukaryota</taxon>
        <taxon>Viridiplantae</taxon>
        <taxon>Streptophyta</taxon>
        <taxon>Embryophyta</taxon>
        <taxon>Tracheophyta</taxon>
        <taxon>Spermatophyta</taxon>
        <taxon>Magnoliopsida</taxon>
        <taxon>eudicotyledons</taxon>
        <taxon>Gunneridae</taxon>
        <taxon>Pentapetalae</taxon>
        <taxon>rosids</taxon>
        <taxon>malvids</taxon>
        <taxon>Brassicales</taxon>
        <taxon>Brassicaceae</taxon>
        <taxon>Brassiceae</taxon>
        <taxon>Brassica</taxon>
    </lineage>
</organism>
<dbReference type="Proteomes" id="UP000712600">
    <property type="component" value="Unassembled WGS sequence"/>
</dbReference>
<feature type="domain" description="RNase H type-1" evidence="1">
    <location>
        <begin position="22"/>
        <end position="142"/>
    </location>
</feature>